<protein>
    <submittedName>
        <fullName evidence="1">Uncharacterized protein</fullName>
    </submittedName>
</protein>
<proteinExistence type="predicted"/>
<organism evidence="1 2">
    <name type="scientific">Cirrhinus molitorella</name>
    <name type="common">mud carp</name>
    <dbReference type="NCBI Taxonomy" id="172907"/>
    <lineage>
        <taxon>Eukaryota</taxon>
        <taxon>Metazoa</taxon>
        <taxon>Chordata</taxon>
        <taxon>Craniata</taxon>
        <taxon>Vertebrata</taxon>
        <taxon>Euteleostomi</taxon>
        <taxon>Actinopterygii</taxon>
        <taxon>Neopterygii</taxon>
        <taxon>Teleostei</taxon>
        <taxon>Ostariophysi</taxon>
        <taxon>Cypriniformes</taxon>
        <taxon>Cyprinidae</taxon>
        <taxon>Labeoninae</taxon>
        <taxon>Labeonini</taxon>
        <taxon>Cirrhinus</taxon>
    </lineage>
</organism>
<sequence>MPVELESVHVTSAASRPVHITYTVPGSTHIMSAASGPTHIKPAAPGPTHIKPAAPGPTHIMSAASGPTHIKPAAPGPTHFPTKASRRLMRMTCDETGLLSPKPCKSSSGVWCEINNDEIEGKEKGRRETARSPSETSLYLSTTLQPDQTDCFFLNF</sequence>
<reference evidence="1" key="1">
    <citation type="submission" date="2023-08" db="EMBL/GenBank/DDBJ databases">
        <title>Chromosome-level Genome Assembly of mud carp (Cirrhinus molitorella).</title>
        <authorList>
            <person name="Liu H."/>
        </authorList>
    </citation>
    <scope>NUCLEOTIDE SEQUENCE</scope>
    <source>
        <strain evidence="1">Prfri</strain>
        <tissue evidence="1">Muscle</tissue>
    </source>
</reference>
<gene>
    <name evidence="1" type="ORF">Q8A67_023236</name>
</gene>
<dbReference type="Proteomes" id="UP001187343">
    <property type="component" value="Unassembled WGS sequence"/>
</dbReference>
<keyword evidence="2" id="KW-1185">Reference proteome</keyword>
<evidence type="ECO:0000313" key="1">
    <source>
        <dbReference type="EMBL" id="KAK2870709.1"/>
    </source>
</evidence>
<dbReference type="AlphaFoldDB" id="A0AA88P331"/>
<evidence type="ECO:0000313" key="2">
    <source>
        <dbReference type="Proteomes" id="UP001187343"/>
    </source>
</evidence>
<name>A0AA88P331_9TELE</name>
<accession>A0AA88P331</accession>
<comment type="caution">
    <text evidence="1">The sequence shown here is derived from an EMBL/GenBank/DDBJ whole genome shotgun (WGS) entry which is preliminary data.</text>
</comment>
<dbReference type="EMBL" id="JAUYZG010000023">
    <property type="protein sequence ID" value="KAK2870709.1"/>
    <property type="molecule type" value="Genomic_DNA"/>
</dbReference>